<organism evidence="1 2">
    <name type="scientific">Apiospora aurea</name>
    <dbReference type="NCBI Taxonomy" id="335848"/>
    <lineage>
        <taxon>Eukaryota</taxon>
        <taxon>Fungi</taxon>
        <taxon>Dikarya</taxon>
        <taxon>Ascomycota</taxon>
        <taxon>Pezizomycotina</taxon>
        <taxon>Sordariomycetes</taxon>
        <taxon>Xylariomycetidae</taxon>
        <taxon>Amphisphaeriales</taxon>
        <taxon>Apiosporaceae</taxon>
        <taxon>Apiospora</taxon>
    </lineage>
</organism>
<accession>A0ABR1QGI3</accession>
<dbReference type="RefSeq" id="XP_066701157.1">
    <property type="nucleotide sequence ID" value="XM_066841295.1"/>
</dbReference>
<protein>
    <submittedName>
        <fullName evidence="1">FAD-binding domain-containing protein</fullName>
    </submittedName>
</protein>
<comment type="caution">
    <text evidence="1">The sequence shown here is derived from an EMBL/GenBank/DDBJ whole genome shotgun (WGS) entry which is preliminary data.</text>
</comment>
<reference evidence="1 2" key="1">
    <citation type="submission" date="2023-01" db="EMBL/GenBank/DDBJ databases">
        <title>Analysis of 21 Apiospora genomes using comparative genomics revels a genus with tremendous synthesis potential of carbohydrate active enzymes and secondary metabolites.</title>
        <authorList>
            <person name="Sorensen T."/>
        </authorList>
    </citation>
    <scope>NUCLEOTIDE SEQUENCE [LARGE SCALE GENOMIC DNA]</scope>
    <source>
        <strain evidence="1 2">CBS 24483</strain>
    </source>
</reference>
<keyword evidence="2" id="KW-1185">Reference proteome</keyword>
<dbReference type="GeneID" id="92074357"/>
<evidence type="ECO:0000313" key="2">
    <source>
        <dbReference type="Proteomes" id="UP001391051"/>
    </source>
</evidence>
<evidence type="ECO:0000313" key="1">
    <source>
        <dbReference type="EMBL" id="KAK7955851.1"/>
    </source>
</evidence>
<sequence length="90" mass="9509">MGPYFPTEPWGSNTIRQASRLLPKSNWGAPSKPNAAFAAIRSIVEDGGYLVAFNLAANNPNKDAGAGMCPDNAVNPAWRDTVLHAAVVSL</sequence>
<dbReference type="EMBL" id="JAQQWE010000004">
    <property type="protein sequence ID" value="KAK7955851.1"/>
    <property type="molecule type" value="Genomic_DNA"/>
</dbReference>
<proteinExistence type="predicted"/>
<dbReference type="Proteomes" id="UP001391051">
    <property type="component" value="Unassembled WGS sequence"/>
</dbReference>
<gene>
    <name evidence="1" type="ORF">PG986_005073</name>
</gene>
<name>A0ABR1QGI3_9PEZI</name>